<dbReference type="PROSITE" id="PS51186">
    <property type="entry name" value="GNAT"/>
    <property type="match status" value="1"/>
</dbReference>
<dbReference type="AlphaFoldDB" id="A0A5C1Q8K9"/>
<feature type="domain" description="N-acetyltransferase" evidence="3">
    <location>
        <begin position="6"/>
        <end position="150"/>
    </location>
</feature>
<keyword evidence="2" id="KW-0012">Acyltransferase</keyword>
<evidence type="ECO:0000313" key="4">
    <source>
        <dbReference type="EMBL" id="MET3605334.1"/>
    </source>
</evidence>
<dbReference type="Proteomes" id="UP001549111">
    <property type="component" value="Unassembled WGS sequence"/>
</dbReference>
<dbReference type="InterPro" id="IPR050832">
    <property type="entry name" value="Bact_Acetyltransf"/>
</dbReference>
<dbReference type="Proteomes" id="UP000323522">
    <property type="component" value="Chromosome"/>
</dbReference>
<dbReference type="PANTHER" id="PTHR43877">
    <property type="entry name" value="AMINOALKYLPHOSPHONATE N-ACETYLTRANSFERASE-RELATED-RELATED"/>
    <property type="match status" value="1"/>
</dbReference>
<keyword evidence="1 5" id="KW-0808">Transferase</keyword>
<protein>
    <submittedName>
        <fullName evidence="5">GNAT family N-acetyltransferase</fullName>
    </submittedName>
    <submittedName>
        <fullName evidence="4">GNAT superfamily N-acetyltransferase</fullName>
    </submittedName>
</protein>
<gene>
    <name evidence="4" type="ORF">ABIC99_003163</name>
    <name evidence="5" type="ORF">EWH46_17880</name>
</gene>
<dbReference type="EMBL" id="JBEPLS010000015">
    <property type="protein sequence ID" value="MET3605334.1"/>
    <property type="molecule type" value="Genomic_DNA"/>
</dbReference>
<dbReference type="GO" id="GO:0016747">
    <property type="term" value="F:acyltransferase activity, transferring groups other than amino-acyl groups"/>
    <property type="evidence" value="ECO:0007669"/>
    <property type="project" value="InterPro"/>
</dbReference>
<dbReference type="InterPro" id="IPR000182">
    <property type="entry name" value="GNAT_dom"/>
</dbReference>
<evidence type="ECO:0000313" key="7">
    <source>
        <dbReference type="Proteomes" id="UP001549111"/>
    </source>
</evidence>
<dbReference type="KEGG" id="snn:EWH46_17880"/>
<dbReference type="Pfam" id="PF00583">
    <property type="entry name" value="Acetyltransf_1"/>
    <property type="match status" value="1"/>
</dbReference>
<keyword evidence="7" id="KW-1185">Reference proteome</keyword>
<dbReference type="CDD" id="cd04301">
    <property type="entry name" value="NAT_SF"/>
    <property type="match status" value="1"/>
</dbReference>
<dbReference type="Gene3D" id="3.40.630.30">
    <property type="match status" value="1"/>
</dbReference>
<reference evidence="5 6" key="1">
    <citation type="submission" date="2019-02" db="EMBL/GenBank/DDBJ databases">
        <title>Complete Genome Sequence and Methylome Analysis of Sphaerotilus natans subsp. sulfidivorans D-507.</title>
        <authorList>
            <person name="Fomenkov A."/>
            <person name="Gridneva E."/>
            <person name="Smolyakov D."/>
            <person name="Dubinina G."/>
            <person name="Vincze T."/>
            <person name="Grabovich M."/>
            <person name="Roberts R.J."/>
        </authorList>
    </citation>
    <scope>NUCLEOTIDE SEQUENCE [LARGE SCALE GENOMIC DNA]</scope>
    <source>
        <strain evidence="5 6">D-507</strain>
    </source>
</reference>
<dbReference type="OrthoDB" id="9803233at2"/>
<organism evidence="5 6">
    <name type="scientific">Sphaerotilus sulfidivorans</name>
    <dbReference type="NCBI Taxonomy" id="639200"/>
    <lineage>
        <taxon>Bacteria</taxon>
        <taxon>Pseudomonadati</taxon>
        <taxon>Pseudomonadota</taxon>
        <taxon>Betaproteobacteria</taxon>
        <taxon>Burkholderiales</taxon>
        <taxon>Sphaerotilaceae</taxon>
        <taxon>Sphaerotilus</taxon>
    </lineage>
</organism>
<sequence>MNPSPVSIRGAGPQDWAFIHALVAQHFTGLVAESALCHWLCHESHRVFVAELGGRPVGFIHVQPRPAAGELWLNLIAVQAEARRGGVAARLLAHCEALAAGQGLTRLALQCHVGNPQGLAFYARAGFLRGEQHHDPEIGQDFVRHVRAVPPGTVAAAFGAAPSIWAGRLRRLRYRLRGMGRGTLGELRSAQRLSG</sequence>
<evidence type="ECO:0000259" key="3">
    <source>
        <dbReference type="PROSITE" id="PS51186"/>
    </source>
</evidence>
<dbReference type="InterPro" id="IPR016181">
    <property type="entry name" value="Acyl_CoA_acyltransferase"/>
</dbReference>
<evidence type="ECO:0000313" key="5">
    <source>
        <dbReference type="EMBL" id="QEN02442.1"/>
    </source>
</evidence>
<evidence type="ECO:0000256" key="1">
    <source>
        <dbReference type="ARBA" id="ARBA00022679"/>
    </source>
</evidence>
<name>A0A5C1Q8K9_9BURK</name>
<evidence type="ECO:0000256" key="2">
    <source>
        <dbReference type="ARBA" id="ARBA00023315"/>
    </source>
</evidence>
<dbReference type="EMBL" id="CP035708">
    <property type="protein sequence ID" value="QEN02442.1"/>
    <property type="molecule type" value="Genomic_DNA"/>
</dbReference>
<dbReference type="SUPFAM" id="SSF55729">
    <property type="entry name" value="Acyl-CoA N-acyltransferases (Nat)"/>
    <property type="match status" value="1"/>
</dbReference>
<proteinExistence type="predicted"/>
<dbReference type="RefSeq" id="WP_149505068.1">
    <property type="nucleotide sequence ID" value="NZ_CP035708.1"/>
</dbReference>
<accession>A0A5C1Q8K9</accession>
<evidence type="ECO:0000313" key="6">
    <source>
        <dbReference type="Proteomes" id="UP000323522"/>
    </source>
</evidence>
<reference evidence="4 7" key="2">
    <citation type="submission" date="2024-06" db="EMBL/GenBank/DDBJ databases">
        <title>Genomic Encyclopedia of Type Strains, Phase IV (KMG-IV): sequencing the most valuable type-strain genomes for metagenomic binning, comparative biology and taxonomic classification.</title>
        <authorList>
            <person name="Goeker M."/>
        </authorList>
    </citation>
    <scope>NUCLEOTIDE SEQUENCE [LARGE SCALE GENOMIC DNA]</scope>
    <source>
        <strain evidence="4 7">D-501</strain>
    </source>
</reference>